<sequence length="76" mass="8927">MTFEKALIRKNYTLLSSTDSILSYCSPEDKTSQINLTKENDLYKFSFPLGDIHYATFFKDKNKLKDYMNFILVSKL</sequence>
<proteinExistence type="predicted"/>
<accession>A0A6C0KD04</accession>
<name>A0A6C0KD04_9ZZZZ</name>
<protein>
    <submittedName>
        <fullName evidence="1">Uncharacterized protein</fullName>
    </submittedName>
</protein>
<dbReference type="AlphaFoldDB" id="A0A6C0KD04"/>
<evidence type="ECO:0000313" key="1">
    <source>
        <dbReference type="EMBL" id="QHU15061.1"/>
    </source>
</evidence>
<reference evidence="1" key="1">
    <citation type="journal article" date="2020" name="Nature">
        <title>Giant virus diversity and host interactions through global metagenomics.</title>
        <authorList>
            <person name="Schulz F."/>
            <person name="Roux S."/>
            <person name="Paez-Espino D."/>
            <person name="Jungbluth S."/>
            <person name="Walsh D.A."/>
            <person name="Denef V.J."/>
            <person name="McMahon K.D."/>
            <person name="Konstantinidis K.T."/>
            <person name="Eloe-Fadrosh E.A."/>
            <person name="Kyrpides N.C."/>
            <person name="Woyke T."/>
        </authorList>
    </citation>
    <scope>NUCLEOTIDE SEQUENCE</scope>
    <source>
        <strain evidence="1">GVMAG-S-1102244-55</strain>
    </source>
</reference>
<dbReference type="EMBL" id="MN740848">
    <property type="protein sequence ID" value="QHU15061.1"/>
    <property type="molecule type" value="Genomic_DNA"/>
</dbReference>
<organism evidence="1">
    <name type="scientific">viral metagenome</name>
    <dbReference type="NCBI Taxonomy" id="1070528"/>
    <lineage>
        <taxon>unclassified sequences</taxon>
        <taxon>metagenomes</taxon>
        <taxon>organismal metagenomes</taxon>
    </lineage>
</organism>